<sequence length="28" mass="3321">MVCTLPLPPIWFEHKDCCLTIRIFIIFA</sequence>
<evidence type="ECO:0000313" key="1">
    <source>
        <dbReference type="EMBL" id="JAD97211.1"/>
    </source>
</evidence>
<reference evidence="1" key="1">
    <citation type="submission" date="2014-09" db="EMBL/GenBank/DDBJ databases">
        <authorList>
            <person name="Magalhaes I.L.F."/>
            <person name="Oliveira U."/>
            <person name="Santos F.R."/>
            <person name="Vidigal T.H.D.A."/>
            <person name="Brescovit A.D."/>
            <person name="Santos A.J."/>
        </authorList>
    </citation>
    <scope>NUCLEOTIDE SEQUENCE</scope>
    <source>
        <tissue evidence="1">Shoot tissue taken approximately 20 cm above the soil surface</tissue>
    </source>
</reference>
<dbReference type="EMBL" id="GBRH01200684">
    <property type="protein sequence ID" value="JAD97211.1"/>
    <property type="molecule type" value="Transcribed_RNA"/>
</dbReference>
<protein>
    <submittedName>
        <fullName evidence="1">Uncharacterized protein</fullName>
    </submittedName>
</protein>
<name>A0A0A9EAY9_ARUDO</name>
<proteinExistence type="predicted"/>
<organism evidence="1">
    <name type="scientific">Arundo donax</name>
    <name type="common">Giant reed</name>
    <name type="synonym">Donax arundinaceus</name>
    <dbReference type="NCBI Taxonomy" id="35708"/>
    <lineage>
        <taxon>Eukaryota</taxon>
        <taxon>Viridiplantae</taxon>
        <taxon>Streptophyta</taxon>
        <taxon>Embryophyta</taxon>
        <taxon>Tracheophyta</taxon>
        <taxon>Spermatophyta</taxon>
        <taxon>Magnoliopsida</taxon>
        <taxon>Liliopsida</taxon>
        <taxon>Poales</taxon>
        <taxon>Poaceae</taxon>
        <taxon>PACMAD clade</taxon>
        <taxon>Arundinoideae</taxon>
        <taxon>Arundineae</taxon>
        <taxon>Arundo</taxon>
    </lineage>
</organism>
<accession>A0A0A9EAY9</accession>
<dbReference type="AlphaFoldDB" id="A0A0A9EAY9"/>
<reference evidence="1" key="2">
    <citation type="journal article" date="2015" name="Data Brief">
        <title>Shoot transcriptome of the giant reed, Arundo donax.</title>
        <authorList>
            <person name="Barrero R.A."/>
            <person name="Guerrero F.D."/>
            <person name="Moolhuijzen P."/>
            <person name="Goolsby J.A."/>
            <person name="Tidwell J."/>
            <person name="Bellgard S.E."/>
            <person name="Bellgard M.I."/>
        </authorList>
    </citation>
    <scope>NUCLEOTIDE SEQUENCE</scope>
    <source>
        <tissue evidence="1">Shoot tissue taken approximately 20 cm above the soil surface</tissue>
    </source>
</reference>